<feature type="domain" description="Major facilitator superfamily (MFS) profile" evidence="7">
    <location>
        <begin position="239"/>
        <end position="427"/>
    </location>
</feature>
<feature type="transmembrane region" description="Helical" evidence="6">
    <location>
        <begin position="187"/>
        <end position="207"/>
    </location>
</feature>
<comment type="caution">
    <text evidence="8">The sequence shown here is derived from an EMBL/GenBank/DDBJ whole genome shotgun (WGS) entry which is preliminary data.</text>
</comment>
<feature type="transmembrane region" description="Helical" evidence="6">
    <location>
        <begin position="368"/>
        <end position="393"/>
    </location>
</feature>
<dbReference type="PANTHER" id="PTHR23519">
    <property type="entry name" value="AUTOPHAGY-RELATED PROTEIN 22"/>
    <property type="match status" value="1"/>
</dbReference>
<evidence type="ECO:0000256" key="5">
    <source>
        <dbReference type="ARBA" id="ARBA00023136"/>
    </source>
</evidence>
<evidence type="ECO:0000256" key="4">
    <source>
        <dbReference type="ARBA" id="ARBA00022989"/>
    </source>
</evidence>
<dbReference type="PROSITE" id="PS50850">
    <property type="entry name" value="MFS"/>
    <property type="match status" value="1"/>
</dbReference>
<feature type="transmembrane region" description="Helical" evidence="6">
    <location>
        <begin position="310"/>
        <end position="328"/>
    </location>
</feature>
<name>A0A423PU51_9GAMM</name>
<evidence type="ECO:0000313" key="8">
    <source>
        <dbReference type="EMBL" id="ROO29113.1"/>
    </source>
</evidence>
<feature type="transmembrane region" description="Helical" evidence="6">
    <location>
        <begin position="113"/>
        <end position="134"/>
    </location>
</feature>
<evidence type="ECO:0000259" key="7">
    <source>
        <dbReference type="PROSITE" id="PS50850"/>
    </source>
</evidence>
<dbReference type="GO" id="GO:0022857">
    <property type="term" value="F:transmembrane transporter activity"/>
    <property type="evidence" value="ECO:0007669"/>
    <property type="project" value="InterPro"/>
</dbReference>
<evidence type="ECO:0000313" key="9">
    <source>
        <dbReference type="Proteomes" id="UP000285310"/>
    </source>
</evidence>
<dbReference type="AlphaFoldDB" id="A0A423PU51"/>
<keyword evidence="2" id="KW-0813">Transport</keyword>
<sequence>MTDNSTSKAGFTRRAQIGWALYDWANSAFATTVVAGFFPIFFKTYWSADYAAETSTLQLGLGSALASLIVLFAAPIGGAIADRGHHKKAALALATALAVAATFALFFVGAGHWLAAMGLFVIASIAFFMAMVFYDSLLVNVAAPADYDRVSALGYGLGYLGGGVLLAVNVAMTLKPDWFGLADRTEAVRWAFLSVAVWWGVFSWPLFATVTETGKARGEPIGKAVSGGLKDLAVTIREIMGRREVWLFLLAYWLYIDGVHTIIRMAVDFGLSLGFGQQSLIAALLLVQFIGFPAAIGFGWLASRWETKKAIYLGLVVYGAISAWGYFLTAVWQFYVMAAAIGLVQGGVQSLSRSYFARLIPEAKSGEYFGIYNMMGKFAAVLGPILVGVTAAATGSARASILSVVVLFIAGGVLLTRVDARQAKANT</sequence>
<keyword evidence="5 6" id="KW-0472">Membrane</keyword>
<feature type="transmembrane region" description="Helical" evidence="6">
    <location>
        <begin position="21"/>
        <end position="42"/>
    </location>
</feature>
<feature type="transmembrane region" description="Helical" evidence="6">
    <location>
        <begin position="399"/>
        <end position="418"/>
    </location>
</feature>
<feature type="transmembrane region" description="Helical" evidence="6">
    <location>
        <begin position="245"/>
        <end position="267"/>
    </location>
</feature>
<gene>
    <name evidence="8" type="ORF">SAJA_06890</name>
</gene>
<dbReference type="GO" id="GO:0012505">
    <property type="term" value="C:endomembrane system"/>
    <property type="evidence" value="ECO:0007669"/>
    <property type="project" value="UniProtKB-SubCell"/>
</dbReference>
<accession>A0A423PU51</accession>
<feature type="transmembrane region" description="Helical" evidence="6">
    <location>
        <begin position="155"/>
        <end position="175"/>
    </location>
</feature>
<dbReference type="InterPro" id="IPR036259">
    <property type="entry name" value="MFS_trans_sf"/>
</dbReference>
<evidence type="ECO:0000256" key="3">
    <source>
        <dbReference type="ARBA" id="ARBA00022692"/>
    </source>
</evidence>
<evidence type="ECO:0000256" key="2">
    <source>
        <dbReference type="ARBA" id="ARBA00022448"/>
    </source>
</evidence>
<feature type="transmembrane region" description="Helical" evidence="6">
    <location>
        <begin position="279"/>
        <end position="303"/>
    </location>
</feature>
<organism evidence="8 9">
    <name type="scientific">Salinisphaera japonica YTM-1</name>
    <dbReference type="NCBI Taxonomy" id="1209778"/>
    <lineage>
        <taxon>Bacteria</taxon>
        <taxon>Pseudomonadati</taxon>
        <taxon>Pseudomonadota</taxon>
        <taxon>Gammaproteobacteria</taxon>
        <taxon>Salinisphaerales</taxon>
        <taxon>Salinisphaeraceae</taxon>
        <taxon>Salinisphaera</taxon>
    </lineage>
</organism>
<feature type="transmembrane region" description="Helical" evidence="6">
    <location>
        <begin position="57"/>
        <end position="77"/>
    </location>
</feature>
<keyword evidence="9" id="KW-1185">Reference proteome</keyword>
<dbReference type="Proteomes" id="UP000285310">
    <property type="component" value="Unassembled WGS sequence"/>
</dbReference>
<protein>
    <submittedName>
        <fullName evidence="8">MFS transporter</fullName>
    </submittedName>
</protein>
<dbReference type="InParanoid" id="A0A423PU51"/>
<dbReference type="SUPFAM" id="SSF103473">
    <property type="entry name" value="MFS general substrate transporter"/>
    <property type="match status" value="1"/>
</dbReference>
<keyword evidence="3 6" id="KW-0812">Transmembrane</keyword>
<keyword evidence="4 6" id="KW-1133">Transmembrane helix</keyword>
<feature type="transmembrane region" description="Helical" evidence="6">
    <location>
        <begin position="334"/>
        <end position="356"/>
    </location>
</feature>
<proteinExistence type="predicted"/>
<evidence type="ECO:0000256" key="1">
    <source>
        <dbReference type="ARBA" id="ARBA00004127"/>
    </source>
</evidence>
<dbReference type="RefSeq" id="WP_123657902.1">
    <property type="nucleotide sequence ID" value="NZ_AYKG01000017.1"/>
</dbReference>
<dbReference type="EMBL" id="AYKG01000017">
    <property type="protein sequence ID" value="ROO29113.1"/>
    <property type="molecule type" value="Genomic_DNA"/>
</dbReference>
<dbReference type="OrthoDB" id="9768783at2"/>
<dbReference type="InterPro" id="IPR050495">
    <property type="entry name" value="ATG22/LtaA_families"/>
</dbReference>
<dbReference type="Gene3D" id="1.20.1250.20">
    <property type="entry name" value="MFS general substrate transporter like domains"/>
    <property type="match status" value="1"/>
</dbReference>
<comment type="subcellular location">
    <subcellularLocation>
        <location evidence="1">Endomembrane system</location>
        <topology evidence="1">Multi-pass membrane protein</topology>
    </subcellularLocation>
</comment>
<dbReference type="Pfam" id="PF11700">
    <property type="entry name" value="ATG22"/>
    <property type="match status" value="1"/>
</dbReference>
<dbReference type="InterPro" id="IPR020846">
    <property type="entry name" value="MFS_dom"/>
</dbReference>
<feature type="transmembrane region" description="Helical" evidence="6">
    <location>
        <begin position="89"/>
        <end position="107"/>
    </location>
</feature>
<dbReference type="InterPro" id="IPR024671">
    <property type="entry name" value="Atg22-like"/>
</dbReference>
<reference evidence="8 9" key="1">
    <citation type="submission" date="2013-10" db="EMBL/GenBank/DDBJ databases">
        <title>Salinisphaera japonica YTM-1 Genome Sequencing.</title>
        <authorList>
            <person name="Lai Q."/>
            <person name="Li C."/>
            <person name="Shao Z."/>
        </authorList>
    </citation>
    <scope>NUCLEOTIDE SEQUENCE [LARGE SCALE GENOMIC DNA]</scope>
    <source>
        <strain evidence="8 9">YTM-1</strain>
    </source>
</reference>
<evidence type="ECO:0000256" key="6">
    <source>
        <dbReference type="SAM" id="Phobius"/>
    </source>
</evidence>
<dbReference type="PANTHER" id="PTHR23519:SF1">
    <property type="entry name" value="AUTOPHAGY-RELATED PROTEIN 22"/>
    <property type="match status" value="1"/>
</dbReference>